<dbReference type="AlphaFoldDB" id="M2PX91"/>
<gene>
    <name evidence="2" type="ORF">CERSUDRAFT_110029</name>
</gene>
<evidence type="ECO:0000313" key="3">
    <source>
        <dbReference type="Proteomes" id="UP000016930"/>
    </source>
</evidence>
<dbReference type="OrthoDB" id="2769307at2759"/>
<reference evidence="2 3" key="1">
    <citation type="journal article" date="2012" name="Proc. Natl. Acad. Sci. U.S.A.">
        <title>Comparative genomics of Ceriporiopsis subvermispora and Phanerochaete chrysosporium provide insight into selective ligninolysis.</title>
        <authorList>
            <person name="Fernandez-Fueyo E."/>
            <person name="Ruiz-Duenas F.J."/>
            <person name="Ferreira P."/>
            <person name="Floudas D."/>
            <person name="Hibbett D.S."/>
            <person name="Canessa P."/>
            <person name="Larrondo L.F."/>
            <person name="James T.Y."/>
            <person name="Seelenfreund D."/>
            <person name="Lobos S."/>
            <person name="Polanco R."/>
            <person name="Tello M."/>
            <person name="Honda Y."/>
            <person name="Watanabe T."/>
            <person name="Watanabe T."/>
            <person name="Ryu J.S."/>
            <person name="Kubicek C.P."/>
            <person name="Schmoll M."/>
            <person name="Gaskell J."/>
            <person name="Hammel K.E."/>
            <person name="St John F.J."/>
            <person name="Vanden Wymelenberg A."/>
            <person name="Sabat G."/>
            <person name="Splinter BonDurant S."/>
            <person name="Syed K."/>
            <person name="Yadav J.S."/>
            <person name="Doddapaneni H."/>
            <person name="Subramanian V."/>
            <person name="Lavin J.L."/>
            <person name="Oguiza J.A."/>
            <person name="Perez G."/>
            <person name="Pisabarro A.G."/>
            <person name="Ramirez L."/>
            <person name="Santoyo F."/>
            <person name="Master E."/>
            <person name="Coutinho P.M."/>
            <person name="Henrissat B."/>
            <person name="Lombard V."/>
            <person name="Magnuson J.K."/>
            <person name="Kuees U."/>
            <person name="Hori C."/>
            <person name="Igarashi K."/>
            <person name="Samejima M."/>
            <person name="Held B.W."/>
            <person name="Barry K.W."/>
            <person name="LaButti K.M."/>
            <person name="Lapidus A."/>
            <person name="Lindquist E.A."/>
            <person name="Lucas S.M."/>
            <person name="Riley R."/>
            <person name="Salamov A.A."/>
            <person name="Hoffmeister D."/>
            <person name="Schwenk D."/>
            <person name="Hadar Y."/>
            <person name="Yarden O."/>
            <person name="de Vries R.P."/>
            <person name="Wiebenga A."/>
            <person name="Stenlid J."/>
            <person name="Eastwood D."/>
            <person name="Grigoriev I.V."/>
            <person name="Berka R.M."/>
            <person name="Blanchette R.A."/>
            <person name="Kersten P."/>
            <person name="Martinez A.T."/>
            <person name="Vicuna R."/>
            <person name="Cullen D."/>
        </authorList>
    </citation>
    <scope>NUCLEOTIDE SEQUENCE [LARGE SCALE GENOMIC DNA]</scope>
    <source>
        <strain evidence="2 3">B</strain>
    </source>
</reference>
<keyword evidence="1" id="KW-0732">Signal</keyword>
<dbReference type="HOGENOM" id="CLU_136345_0_0_1"/>
<evidence type="ECO:0000256" key="1">
    <source>
        <dbReference type="SAM" id="SignalP"/>
    </source>
</evidence>
<name>M2PX91_CERS8</name>
<keyword evidence="3" id="KW-1185">Reference proteome</keyword>
<evidence type="ECO:0000313" key="2">
    <source>
        <dbReference type="EMBL" id="EMD41454.1"/>
    </source>
</evidence>
<accession>M2PX91</accession>
<dbReference type="EMBL" id="KB445791">
    <property type="protein sequence ID" value="EMD41454.1"/>
    <property type="molecule type" value="Genomic_DNA"/>
</dbReference>
<feature type="chain" id="PRO_5004023030" evidence="1">
    <location>
        <begin position="25"/>
        <end position="175"/>
    </location>
</feature>
<proteinExistence type="predicted"/>
<feature type="signal peptide" evidence="1">
    <location>
        <begin position="1"/>
        <end position="24"/>
    </location>
</feature>
<sequence length="175" mass="18508">MQLFASAVLSMLSFAGLFVGSASSLPAKRQIISSVHGTLAAPNADAVIAPQETFPFSFETANLCESGYSPLSVWLLQQPPSDVSLTSSGEYAEGDYLYQFGDFLVANFGLPQMNTPPPSTLVMPNTSDLAQVPMVAEDGTTTVYFTVVETYSDCPGDVPAEFGVANNVVSYAITI</sequence>
<dbReference type="Proteomes" id="UP000016930">
    <property type="component" value="Unassembled WGS sequence"/>
</dbReference>
<protein>
    <submittedName>
        <fullName evidence="2">Uncharacterized protein</fullName>
    </submittedName>
</protein>
<organism evidence="2 3">
    <name type="scientific">Ceriporiopsis subvermispora (strain B)</name>
    <name type="common">White-rot fungus</name>
    <name type="synonym">Gelatoporia subvermispora</name>
    <dbReference type="NCBI Taxonomy" id="914234"/>
    <lineage>
        <taxon>Eukaryota</taxon>
        <taxon>Fungi</taxon>
        <taxon>Dikarya</taxon>
        <taxon>Basidiomycota</taxon>
        <taxon>Agaricomycotina</taxon>
        <taxon>Agaricomycetes</taxon>
        <taxon>Polyporales</taxon>
        <taxon>Gelatoporiaceae</taxon>
        <taxon>Gelatoporia</taxon>
    </lineage>
</organism>